<name>A0A1G8ZPB5_9GAMM</name>
<dbReference type="OrthoDB" id="21390at2"/>
<evidence type="ECO:0000313" key="2">
    <source>
        <dbReference type="EMBL" id="SDK16946.1"/>
    </source>
</evidence>
<accession>A0A1G8ZPB5</accession>
<organism evidence="2 3">
    <name type="scientific">Billgrantia gudaonensis</name>
    <dbReference type="NCBI Taxonomy" id="376427"/>
    <lineage>
        <taxon>Bacteria</taxon>
        <taxon>Pseudomonadati</taxon>
        <taxon>Pseudomonadota</taxon>
        <taxon>Gammaproteobacteria</taxon>
        <taxon>Oceanospirillales</taxon>
        <taxon>Halomonadaceae</taxon>
        <taxon>Billgrantia</taxon>
    </lineage>
</organism>
<gene>
    <name evidence="2" type="ORF">SAMN04487954_11284</name>
</gene>
<keyword evidence="3" id="KW-1185">Reference proteome</keyword>
<dbReference type="AlphaFoldDB" id="A0A1G8ZPB5"/>
<sequence>MPPVTEVATSASVPLHRLAHARAGDKGDRLNLALFAYAERDYPLLVEQVTESRVLALFAHRGASRVRRYLMPGLAGMNLVIDDVLQGGVNGALNLDGHGKTLSFLLLGMEVVLPAPPES</sequence>
<dbReference type="InterPro" id="IPR056362">
    <property type="entry name" value="AtuA-like_ferredoxin_dom"/>
</dbReference>
<reference evidence="2 3" key="1">
    <citation type="submission" date="2016-10" db="EMBL/GenBank/DDBJ databases">
        <authorList>
            <person name="de Groot N.N."/>
        </authorList>
    </citation>
    <scope>NUCLEOTIDE SEQUENCE [LARGE SCALE GENOMIC DNA]</scope>
    <source>
        <strain evidence="2 3">CGMCC 1.6133</strain>
    </source>
</reference>
<proteinExistence type="predicted"/>
<protein>
    <recommendedName>
        <fullName evidence="1">AtuA-like ferredoxin-fold domain-containing protein</fullName>
    </recommendedName>
</protein>
<dbReference type="PANTHER" id="PTHR47472">
    <property type="entry name" value="PROPIONYL-COA CARBOXYLASE"/>
    <property type="match status" value="1"/>
</dbReference>
<dbReference type="Proteomes" id="UP000198525">
    <property type="component" value="Unassembled WGS sequence"/>
</dbReference>
<feature type="domain" description="AtuA-like ferredoxin-fold" evidence="1">
    <location>
        <begin position="13"/>
        <end position="111"/>
    </location>
</feature>
<dbReference type="Pfam" id="PF23544">
    <property type="entry name" value="AtuA_ferredoxin"/>
    <property type="match status" value="1"/>
</dbReference>
<evidence type="ECO:0000259" key="1">
    <source>
        <dbReference type="Pfam" id="PF23544"/>
    </source>
</evidence>
<dbReference type="EMBL" id="FNES01000012">
    <property type="protein sequence ID" value="SDK16946.1"/>
    <property type="molecule type" value="Genomic_DNA"/>
</dbReference>
<dbReference type="PANTHER" id="PTHR47472:SF1">
    <property type="entry name" value="DUF1446-DOMAIN-CONTAINING PROTEIN"/>
    <property type="match status" value="1"/>
</dbReference>
<evidence type="ECO:0000313" key="3">
    <source>
        <dbReference type="Proteomes" id="UP000198525"/>
    </source>
</evidence>
<dbReference type="RefSeq" id="WP_089687267.1">
    <property type="nucleotide sequence ID" value="NZ_FNES01000012.1"/>
</dbReference>
<dbReference type="STRING" id="376427.SAMN04487954_11284"/>